<feature type="transmembrane region" description="Helical" evidence="1">
    <location>
        <begin position="26"/>
        <end position="48"/>
    </location>
</feature>
<dbReference type="AlphaFoldDB" id="A0A0R1MLJ4"/>
<sequence>MQLKIDEEKHYQEEKGERTMETTSNVLYWLGRLEGAAFFILLIFYLNAYRNYKRSLQKPFGQGGLEPISKGSEQEKQLKQVAGANWKWVVAWFVVRIANVAYYNWLNNMEVTTAQVFTFYNLILGYYAFAMGSVIVFGYFVWRKTNRIKQATHQSTVAIK</sequence>
<keyword evidence="1" id="KW-0812">Transmembrane</keyword>
<keyword evidence="1" id="KW-1133">Transmembrane helix</keyword>
<feature type="transmembrane region" description="Helical" evidence="1">
    <location>
        <begin position="86"/>
        <end position="105"/>
    </location>
</feature>
<evidence type="ECO:0000256" key="1">
    <source>
        <dbReference type="SAM" id="Phobius"/>
    </source>
</evidence>
<name>A0A0R1MLJ4_9LACO</name>
<keyword evidence="3" id="KW-1185">Reference proteome</keyword>
<dbReference type="Proteomes" id="UP000051330">
    <property type="component" value="Unassembled WGS sequence"/>
</dbReference>
<proteinExistence type="predicted"/>
<comment type="caution">
    <text evidence="2">The sequence shown here is derived from an EMBL/GenBank/DDBJ whole genome shotgun (WGS) entry which is preliminary data.</text>
</comment>
<dbReference type="STRING" id="1423792.FD09_GL001156"/>
<protein>
    <submittedName>
        <fullName evidence="2">Uncharacterized protein</fullName>
    </submittedName>
</protein>
<dbReference type="RefSeq" id="WP_057822296.1">
    <property type="nucleotide sequence ID" value="NZ_AZEC01000019.1"/>
</dbReference>
<organism evidence="2 3">
    <name type="scientific">Schleiferilactobacillus perolens DSM 12744</name>
    <dbReference type="NCBI Taxonomy" id="1423792"/>
    <lineage>
        <taxon>Bacteria</taxon>
        <taxon>Bacillati</taxon>
        <taxon>Bacillota</taxon>
        <taxon>Bacilli</taxon>
        <taxon>Lactobacillales</taxon>
        <taxon>Lactobacillaceae</taxon>
        <taxon>Schleiferilactobacillus</taxon>
    </lineage>
</organism>
<evidence type="ECO:0000313" key="2">
    <source>
        <dbReference type="EMBL" id="KRL08783.1"/>
    </source>
</evidence>
<reference evidence="2 3" key="1">
    <citation type="journal article" date="2015" name="Genome Announc.">
        <title>Expanding the biotechnology potential of lactobacilli through comparative genomics of 213 strains and associated genera.</title>
        <authorList>
            <person name="Sun Z."/>
            <person name="Harris H.M."/>
            <person name="McCann A."/>
            <person name="Guo C."/>
            <person name="Argimon S."/>
            <person name="Zhang W."/>
            <person name="Yang X."/>
            <person name="Jeffery I.B."/>
            <person name="Cooney J.C."/>
            <person name="Kagawa T.F."/>
            <person name="Liu W."/>
            <person name="Song Y."/>
            <person name="Salvetti E."/>
            <person name="Wrobel A."/>
            <person name="Rasinkangas P."/>
            <person name="Parkhill J."/>
            <person name="Rea M.C."/>
            <person name="O'Sullivan O."/>
            <person name="Ritari J."/>
            <person name="Douillard F.P."/>
            <person name="Paul Ross R."/>
            <person name="Yang R."/>
            <person name="Briner A.E."/>
            <person name="Felis G.E."/>
            <person name="de Vos W.M."/>
            <person name="Barrangou R."/>
            <person name="Klaenhammer T.R."/>
            <person name="Caufield P.W."/>
            <person name="Cui Y."/>
            <person name="Zhang H."/>
            <person name="O'Toole P.W."/>
        </authorList>
    </citation>
    <scope>NUCLEOTIDE SEQUENCE [LARGE SCALE GENOMIC DNA]</scope>
    <source>
        <strain evidence="2 3">DSM 12744</strain>
    </source>
</reference>
<gene>
    <name evidence="2" type="ORF">FD09_GL001156</name>
</gene>
<keyword evidence="1" id="KW-0472">Membrane</keyword>
<dbReference type="EMBL" id="AZEC01000019">
    <property type="protein sequence ID" value="KRL08783.1"/>
    <property type="molecule type" value="Genomic_DNA"/>
</dbReference>
<accession>A0A0R1MLJ4</accession>
<dbReference type="PATRIC" id="fig|1423792.3.peg.1177"/>
<feature type="transmembrane region" description="Helical" evidence="1">
    <location>
        <begin position="117"/>
        <end position="142"/>
    </location>
</feature>
<evidence type="ECO:0000313" key="3">
    <source>
        <dbReference type="Proteomes" id="UP000051330"/>
    </source>
</evidence>